<keyword evidence="2" id="KW-1185">Reference proteome</keyword>
<gene>
    <name evidence="1" type="ORF">Bca52824_065274</name>
</gene>
<organism evidence="1 2">
    <name type="scientific">Brassica carinata</name>
    <name type="common">Ethiopian mustard</name>
    <name type="synonym">Abyssinian cabbage</name>
    <dbReference type="NCBI Taxonomy" id="52824"/>
    <lineage>
        <taxon>Eukaryota</taxon>
        <taxon>Viridiplantae</taxon>
        <taxon>Streptophyta</taxon>
        <taxon>Embryophyta</taxon>
        <taxon>Tracheophyta</taxon>
        <taxon>Spermatophyta</taxon>
        <taxon>Magnoliopsida</taxon>
        <taxon>eudicotyledons</taxon>
        <taxon>Gunneridae</taxon>
        <taxon>Pentapetalae</taxon>
        <taxon>rosids</taxon>
        <taxon>malvids</taxon>
        <taxon>Brassicales</taxon>
        <taxon>Brassicaceae</taxon>
        <taxon>Brassiceae</taxon>
        <taxon>Brassica</taxon>
    </lineage>
</organism>
<evidence type="ECO:0000313" key="2">
    <source>
        <dbReference type="Proteomes" id="UP000886595"/>
    </source>
</evidence>
<proteinExistence type="predicted"/>
<dbReference type="Proteomes" id="UP000886595">
    <property type="component" value="Unassembled WGS sequence"/>
</dbReference>
<name>A0A8X7U9U2_BRACI</name>
<dbReference type="AlphaFoldDB" id="A0A8X7U9U2"/>
<evidence type="ECO:0000313" key="1">
    <source>
        <dbReference type="EMBL" id="KAG2270719.1"/>
    </source>
</evidence>
<dbReference type="EMBL" id="JAAMPC010000013">
    <property type="protein sequence ID" value="KAG2270719.1"/>
    <property type="molecule type" value="Genomic_DNA"/>
</dbReference>
<accession>A0A8X7U9U2</accession>
<sequence>MEGALHKADFAKRICYHIFLPRDESCVSSIYTEKGSNDIVVYFCSFNLCSYLLKHLSLIVIKCFLLGEMTQNHKSHYSGLQGLMRRQSCSTAPTMSVGVFDREVVPTIHGRGVKVWDVREHNHENGSVLKL</sequence>
<reference evidence="1 2" key="1">
    <citation type="submission" date="2020-02" db="EMBL/GenBank/DDBJ databases">
        <authorList>
            <person name="Ma Q."/>
            <person name="Huang Y."/>
            <person name="Song X."/>
            <person name="Pei D."/>
        </authorList>
    </citation>
    <scope>NUCLEOTIDE SEQUENCE [LARGE SCALE GENOMIC DNA]</scope>
    <source>
        <strain evidence="1">Sxm20200214</strain>
        <tissue evidence="1">Leaf</tissue>
    </source>
</reference>
<comment type="caution">
    <text evidence="1">The sequence shown here is derived from an EMBL/GenBank/DDBJ whole genome shotgun (WGS) entry which is preliminary data.</text>
</comment>
<protein>
    <submittedName>
        <fullName evidence="1">Uncharacterized protein</fullName>
    </submittedName>
</protein>